<comment type="caution">
    <text evidence="1">The sequence shown here is derived from an EMBL/GenBank/DDBJ whole genome shotgun (WGS) entry which is preliminary data.</text>
</comment>
<evidence type="ECO:0000313" key="2">
    <source>
        <dbReference type="Proteomes" id="UP000027665"/>
    </source>
</evidence>
<accession>A0A073IUK2</accession>
<dbReference type="Proteomes" id="UP000027665">
    <property type="component" value="Unassembled WGS sequence"/>
</dbReference>
<sequence length="75" mass="8373">MAKGKKKIIRYGGAVKRKHRRITCIKPPQARAFRARETSKANFLKPVPSSGRTIFLFSFDSLSTRPSSAKTPPAK</sequence>
<reference evidence="1 2" key="1">
    <citation type="submission" date="2014-04" db="EMBL/GenBank/DDBJ databases">
        <title>Draft Genome Sequence of Synergistes jonesii.</title>
        <authorList>
            <person name="Coil D.A."/>
            <person name="Eisen J.A."/>
            <person name="Holland-Moritz H.E."/>
        </authorList>
    </citation>
    <scope>NUCLEOTIDE SEQUENCE [LARGE SCALE GENOMIC DNA]</scope>
    <source>
        <strain evidence="1 2">78-1</strain>
    </source>
</reference>
<organism evidence="1 2">
    <name type="scientific">Synergistes jonesii</name>
    <dbReference type="NCBI Taxonomy" id="2754"/>
    <lineage>
        <taxon>Bacteria</taxon>
        <taxon>Thermotogati</taxon>
        <taxon>Synergistota</taxon>
        <taxon>Synergistia</taxon>
        <taxon>Synergistales</taxon>
        <taxon>Synergistaceae</taxon>
        <taxon>Synergistes</taxon>
    </lineage>
</organism>
<dbReference type="STRING" id="2754.EH55_10470"/>
<name>A0A073IUK2_9BACT</name>
<dbReference type="EMBL" id="JMKI01000005">
    <property type="protein sequence ID" value="KEJ93280.1"/>
    <property type="molecule type" value="Genomic_DNA"/>
</dbReference>
<proteinExistence type="predicted"/>
<protein>
    <submittedName>
        <fullName evidence="1">Uncharacterized protein</fullName>
    </submittedName>
</protein>
<keyword evidence="2" id="KW-1185">Reference proteome</keyword>
<dbReference type="AlphaFoldDB" id="A0A073IUK2"/>
<evidence type="ECO:0000313" key="1">
    <source>
        <dbReference type="EMBL" id="KEJ93280.1"/>
    </source>
</evidence>
<gene>
    <name evidence="1" type="ORF">EH55_10470</name>
</gene>